<dbReference type="InterPro" id="IPR021109">
    <property type="entry name" value="Peptidase_aspartic_dom_sf"/>
</dbReference>
<dbReference type="InterPro" id="IPR043502">
    <property type="entry name" value="DNA/RNA_pol_sf"/>
</dbReference>
<protein>
    <recommendedName>
        <fullName evidence="3">Reverse transcriptase domain-containing protein</fullName>
    </recommendedName>
</protein>
<dbReference type="PANTHER" id="PTHR15503:SF45">
    <property type="entry name" value="RNA-DIRECTED DNA POLYMERASE HOMOLOG"/>
    <property type="match status" value="1"/>
</dbReference>
<gene>
    <name evidence="1" type="ORF">LIER_38562</name>
</gene>
<name>A0AAV3Q5Q9_LITER</name>
<accession>A0AAV3Q5Q9</accession>
<dbReference type="Gene3D" id="3.10.10.10">
    <property type="entry name" value="HIV Type 1 Reverse Transcriptase, subunit A, domain 1"/>
    <property type="match status" value="1"/>
</dbReference>
<dbReference type="AlphaFoldDB" id="A0AAV3Q5Q9"/>
<proteinExistence type="predicted"/>
<dbReference type="PANTHER" id="PTHR15503">
    <property type="entry name" value="LDOC1 RELATED"/>
    <property type="match status" value="1"/>
</dbReference>
<evidence type="ECO:0000313" key="1">
    <source>
        <dbReference type="EMBL" id="GAA0157985.1"/>
    </source>
</evidence>
<comment type="caution">
    <text evidence="1">The sequence shown here is derived from an EMBL/GenBank/DDBJ whole genome shotgun (WGS) entry which is preliminary data.</text>
</comment>
<reference evidence="1 2" key="1">
    <citation type="submission" date="2024-01" db="EMBL/GenBank/DDBJ databases">
        <title>The complete chloroplast genome sequence of Lithospermum erythrorhizon: insights into the phylogenetic relationship among Boraginaceae species and the maternal lineages of purple gromwells.</title>
        <authorList>
            <person name="Okada T."/>
            <person name="Watanabe K."/>
        </authorList>
    </citation>
    <scope>NUCLEOTIDE SEQUENCE [LARGE SCALE GENOMIC DNA]</scope>
</reference>
<dbReference type="Proteomes" id="UP001454036">
    <property type="component" value="Unassembled WGS sequence"/>
</dbReference>
<dbReference type="Gene3D" id="2.40.70.10">
    <property type="entry name" value="Acid Proteases"/>
    <property type="match status" value="1"/>
</dbReference>
<keyword evidence="2" id="KW-1185">Reference proteome</keyword>
<evidence type="ECO:0008006" key="3">
    <source>
        <dbReference type="Google" id="ProtNLM"/>
    </source>
</evidence>
<dbReference type="EMBL" id="BAABME010019671">
    <property type="protein sequence ID" value="GAA0157985.1"/>
    <property type="molecule type" value="Genomic_DNA"/>
</dbReference>
<evidence type="ECO:0000313" key="2">
    <source>
        <dbReference type="Proteomes" id="UP001454036"/>
    </source>
</evidence>
<dbReference type="Pfam" id="PF08284">
    <property type="entry name" value="RVP_2"/>
    <property type="match status" value="1"/>
</dbReference>
<sequence length="224" mass="25087">MCLDIEVVVDTPVGGCLIGSHFCKSCMIEIEGQKLKVDLTLLNLKDYDIILRMDWLATHYASFDCREKKVYFVIPGQPKIVHCGSKVVSPPPIVSSIQARGMLTKGCKGYLATFIDTNHGKLRLEDIQIVKEFPDVFLEGLPGLPPDRDIEFSIELVPGIGPISKAPYRIAPEKLKEVKDQLQDMLDTGFIRHSVSPWGAPVLFVRKKDGSMRLCIDYRELNKG</sequence>
<organism evidence="1 2">
    <name type="scientific">Lithospermum erythrorhizon</name>
    <name type="common">Purple gromwell</name>
    <name type="synonym">Lithospermum officinale var. erythrorhizon</name>
    <dbReference type="NCBI Taxonomy" id="34254"/>
    <lineage>
        <taxon>Eukaryota</taxon>
        <taxon>Viridiplantae</taxon>
        <taxon>Streptophyta</taxon>
        <taxon>Embryophyta</taxon>
        <taxon>Tracheophyta</taxon>
        <taxon>Spermatophyta</taxon>
        <taxon>Magnoliopsida</taxon>
        <taxon>eudicotyledons</taxon>
        <taxon>Gunneridae</taxon>
        <taxon>Pentapetalae</taxon>
        <taxon>asterids</taxon>
        <taxon>lamiids</taxon>
        <taxon>Boraginales</taxon>
        <taxon>Boraginaceae</taxon>
        <taxon>Boraginoideae</taxon>
        <taxon>Lithospermeae</taxon>
        <taxon>Lithospermum</taxon>
    </lineage>
</organism>
<dbReference type="SUPFAM" id="SSF56672">
    <property type="entry name" value="DNA/RNA polymerases"/>
    <property type="match status" value="1"/>
</dbReference>
<dbReference type="InterPro" id="IPR032567">
    <property type="entry name" value="RTL1-rel"/>
</dbReference>